<reference evidence="1 2" key="1">
    <citation type="submission" date="2019-04" db="EMBL/GenBank/DDBJ databases">
        <title>Draft genome of the big-headed turtle Platysternon megacephalum.</title>
        <authorList>
            <person name="Gong S."/>
        </authorList>
    </citation>
    <scope>NUCLEOTIDE SEQUENCE [LARGE SCALE GENOMIC DNA]</scope>
    <source>
        <strain evidence="1">DO16091913</strain>
        <tissue evidence="1">Muscle</tissue>
    </source>
</reference>
<keyword evidence="1" id="KW-0472">Membrane</keyword>
<evidence type="ECO:0000313" key="2">
    <source>
        <dbReference type="Proteomes" id="UP000297703"/>
    </source>
</evidence>
<gene>
    <name evidence="1" type="ORF">DR999_PMT03004</name>
</gene>
<protein>
    <submittedName>
        <fullName evidence="1">Transmembrane protein 50A</fullName>
    </submittedName>
</protein>
<dbReference type="EMBL" id="QXTE01000015">
    <property type="protein sequence ID" value="TFK13522.1"/>
    <property type="molecule type" value="Genomic_DNA"/>
</dbReference>
<proteinExistence type="predicted"/>
<sequence>MQVQRDFGTSVGTCHGERAVLGNVFCPTYLEYGEAGNTVSHVFCAKRMCDRFDWENVYISPLTMSFTTSESLRSSSLESIKYLKFFSDPYRSMYITYICTHVYIYRKQVQCQEKSSQTCVHVYLFIAPL</sequence>
<keyword evidence="2" id="KW-1185">Reference proteome</keyword>
<comment type="caution">
    <text evidence="1">The sequence shown here is derived from an EMBL/GenBank/DDBJ whole genome shotgun (WGS) entry which is preliminary data.</text>
</comment>
<reference evidence="1 2" key="2">
    <citation type="submission" date="2019-04" db="EMBL/GenBank/DDBJ databases">
        <title>The genome sequence of big-headed turtle.</title>
        <authorList>
            <person name="Gong S."/>
        </authorList>
    </citation>
    <scope>NUCLEOTIDE SEQUENCE [LARGE SCALE GENOMIC DNA]</scope>
    <source>
        <strain evidence="1">DO16091913</strain>
        <tissue evidence="1">Muscle</tissue>
    </source>
</reference>
<keyword evidence="1" id="KW-0812">Transmembrane</keyword>
<dbReference type="Proteomes" id="UP000297703">
    <property type="component" value="Unassembled WGS sequence"/>
</dbReference>
<evidence type="ECO:0000313" key="1">
    <source>
        <dbReference type="EMBL" id="TFK13522.1"/>
    </source>
</evidence>
<name>A0A4D9F275_9SAUR</name>
<dbReference type="AlphaFoldDB" id="A0A4D9F275"/>
<organism evidence="1 2">
    <name type="scientific">Platysternon megacephalum</name>
    <name type="common">big-headed turtle</name>
    <dbReference type="NCBI Taxonomy" id="55544"/>
    <lineage>
        <taxon>Eukaryota</taxon>
        <taxon>Metazoa</taxon>
        <taxon>Chordata</taxon>
        <taxon>Craniata</taxon>
        <taxon>Vertebrata</taxon>
        <taxon>Euteleostomi</taxon>
        <taxon>Archelosauria</taxon>
        <taxon>Testudinata</taxon>
        <taxon>Testudines</taxon>
        <taxon>Cryptodira</taxon>
        <taxon>Durocryptodira</taxon>
        <taxon>Testudinoidea</taxon>
        <taxon>Platysternidae</taxon>
        <taxon>Platysternon</taxon>
    </lineage>
</organism>
<accession>A0A4D9F275</accession>